<reference evidence="3" key="1">
    <citation type="submission" date="2024-04" db="EMBL/GenBank/DDBJ databases">
        <title>Salinicola lusitanus LLJ914,a marine bacterium isolated from the Okinawa Trough.</title>
        <authorList>
            <person name="Li J."/>
        </authorList>
    </citation>
    <scope>NUCLEOTIDE SEQUENCE [LARGE SCALE GENOMIC DNA]</scope>
</reference>
<dbReference type="EMBL" id="JBBPFD010000021">
    <property type="protein sequence ID" value="KAK7881939.1"/>
    <property type="molecule type" value="Genomic_DNA"/>
</dbReference>
<evidence type="ECO:0000313" key="2">
    <source>
        <dbReference type="EMBL" id="KAK7881939.1"/>
    </source>
</evidence>
<dbReference type="PANTHER" id="PTHR33198">
    <property type="entry name" value="ANK_REP_REGION DOMAIN-CONTAINING PROTEIN-RELATED"/>
    <property type="match status" value="1"/>
</dbReference>
<gene>
    <name evidence="2" type="ORF">WMY93_028113</name>
</gene>
<proteinExistence type="predicted"/>
<organism evidence="2 3">
    <name type="scientific">Mugilogobius chulae</name>
    <name type="common">yellowstripe goby</name>
    <dbReference type="NCBI Taxonomy" id="88201"/>
    <lineage>
        <taxon>Eukaryota</taxon>
        <taxon>Metazoa</taxon>
        <taxon>Chordata</taxon>
        <taxon>Craniata</taxon>
        <taxon>Vertebrata</taxon>
        <taxon>Euteleostomi</taxon>
        <taxon>Actinopterygii</taxon>
        <taxon>Neopterygii</taxon>
        <taxon>Teleostei</taxon>
        <taxon>Neoteleostei</taxon>
        <taxon>Acanthomorphata</taxon>
        <taxon>Gobiaria</taxon>
        <taxon>Gobiiformes</taxon>
        <taxon>Gobioidei</taxon>
        <taxon>Gobiidae</taxon>
        <taxon>Gobionellinae</taxon>
        <taxon>Mugilogobius</taxon>
    </lineage>
</organism>
<evidence type="ECO:0000256" key="1">
    <source>
        <dbReference type="SAM" id="MobiDB-lite"/>
    </source>
</evidence>
<comment type="caution">
    <text evidence="2">The sequence shown here is derived from an EMBL/GenBank/DDBJ whole genome shotgun (WGS) entry which is preliminary data.</text>
</comment>
<evidence type="ECO:0000313" key="3">
    <source>
        <dbReference type="Proteomes" id="UP001460270"/>
    </source>
</evidence>
<name>A0AAW0MRJ9_9GOBI</name>
<dbReference type="AlphaFoldDB" id="A0AAW0MRJ9"/>
<evidence type="ECO:0008006" key="4">
    <source>
        <dbReference type="Google" id="ProtNLM"/>
    </source>
</evidence>
<keyword evidence="3" id="KW-1185">Reference proteome</keyword>
<accession>A0AAW0MRJ9</accession>
<protein>
    <recommendedName>
        <fullName evidence="4">Retrotransposon gag domain-containing protein</fullName>
    </recommendedName>
</protein>
<dbReference type="Proteomes" id="UP001460270">
    <property type="component" value="Unassembled WGS sequence"/>
</dbReference>
<feature type="region of interest" description="Disordered" evidence="1">
    <location>
        <begin position="221"/>
        <end position="247"/>
    </location>
</feature>
<dbReference type="PANTHER" id="PTHR33198:SF20">
    <property type="entry name" value="RETROTRANSPOSON GAG DOMAIN-CONTAINING PROTEIN"/>
    <property type="match status" value="1"/>
</dbReference>
<sequence length="266" mass="30153">MSANVPPPSPFLPCPGEPIMPFEMWMRMFNNYLLVINATGNAWPEGRKRATLLHCLGTEGQRLFYTLPDTGDTMASAVAALEKHFAPRVNIVVERHAFRKRKQDSHESIVQYVAALRDLASKCGFDEKKDEMIRDQLIEHPSAFYSRALKALLFAPSSQTHSAYRARCTPLKAFGLFAPFSQTHRRLELLHPGSKRSDRSLPLRQPKHRHLMNAAPRLKALGPFAPTRPDQPSPSAHRPPGSESVDLHWSYVLQRGLWEKETRGKE</sequence>